<dbReference type="GeneID" id="43600226"/>
<dbReference type="GO" id="GO:0016020">
    <property type="term" value="C:membrane"/>
    <property type="evidence" value="ECO:0007669"/>
    <property type="project" value="TreeGrafter"/>
</dbReference>
<dbReference type="Pfam" id="PF00173">
    <property type="entry name" value="Cyt-b5"/>
    <property type="match status" value="1"/>
</dbReference>
<evidence type="ECO:0000313" key="4">
    <source>
        <dbReference type="EMBL" id="RDL35446.1"/>
    </source>
</evidence>
<proteinExistence type="inferred from homology"/>
<reference evidence="4 5" key="1">
    <citation type="journal article" date="2018" name="IMA Fungus">
        <title>IMA Genome-F 9: Draft genome sequence of Annulohypoxylon stygium, Aspergillus mulundensis, Berkeleyomyces basicola (syn. Thielaviopsis basicola), Ceratocystis smalleyi, two Cercospora beticola strains, Coleophoma cylindrospora, Fusarium fracticaudum, Phialophora cf. hyalina, and Morchella septimelata.</title>
        <authorList>
            <person name="Wingfield B.D."/>
            <person name="Bills G.F."/>
            <person name="Dong Y."/>
            <person name="Huang W."/>
            <person name="Nel W.J."/>
            <person name="Swalarsk-Parry B.S."/>
            <person name="Vaghefi N."/>
            <person name="Wilken P.M."/>
            <person name="An Z."/>
            <person name="de Beer Z.W."/>
            <person name="De Vos L."/>
            <person name="Chen L."/>
            <person name="Duong T.A."/>
            <person name="Gao Y."/>
            <person name="Hammerbacher A."/>
            <person name="Kikkert J.R."/>
            <person name="Li Y."/>
            <person name="Li H."/>
            <person name="Li K."/>
            <person name="Li Q."/>
            <person name="Liu X."/>
            <person name="Ma X."/>
            <person name="Naidoo K."/>
            <person name="Pethybridge S.J."/>
            <person name="Sun J."/>
            <person name="Steenkamp E.T."/>
            <person name="van der Nest M.A."/>
            <person name="van Wyk S."/>
            <person name="Wingfield M.J."/>
            <person name="Xiong C."/>
            <person name="Yue Q."/>
            <person name="Zhang X."/>
        </authorList>
    </citation>
    <scope>NUCLEOTIDE SEQUENCE [LARGE SCALE GENOMIC DNA]</scope>
    <source>
        <strain evidence="4 5">BP 5553</strain>
    </source>
</reference>
<dbReference type="InterPro" id="IPR036400">
    <property type="entry name" value="Cyt_B5-like_heme/steroid_sf"/>
</dbReference>
<evidence type="ECO:0000259" key="3">
    <source>
        <dbReference type="SMART" id="SM01117"/>
    </source>
</evidence>
<feature type="domain" description="Cytochrome b5 heme-binding" evidence="3">
    <location>
        <begin position="96"/>
        <end position="163"/>
    </location>
</feature>
<evidence type="ECO:0000256" key="2">
    <source>
        <dbReference type="SAM" id="MobiDB-lite"/>
    </source>
</evidence>
<dbReference type="InterPro" id="IPR001199">
    <property type="entry name" value="Cyt_B5-like_heme/steroid-bd"/>
</dbReference>
<feature type="compositionally biased region" description="Basic and acidic residues" evidence="2">
    <location>
        <begin position="1"/>
        <end position="18"/>
    </location>
</feature>
<dbReference type="Proteomes" id="UP000254866">
    <property type="component" value="Unassembled WGS sequence"/>
</dbReference>
<protein>
    <submittedName>
        <fullName evidence="4">Putative membrane steroid-binding protein 2</fullName>
    </submittedName>
</protein>
<dbReference type="Gene3D" id="3.10.120.10">
    <property type="entry name" value="Cytochrome b5-like heme/steroid binding domain"/>
    <property type="match status" value="1"/>
</dbReference>
<accession>A0A370TJC0</accession>
<dbReference type="InterPro" id="IPR050577">
    <property type="entry name" value="MAPR/NEUFC/NENF-like"/>
</dbReference>
<dbReference type="SUPFAM" id="SSF55856">
    <property type="entry name" value="Cytochrome b5-like heme/steroid binding domain"/>
    <property type="match status" value="1"/>
</dbReference>
<dbReference type="RefSeq" id="XP_031868269.1">
    <property type="nucleotide sequence ID" value="XM_032016000.1"/>
</dbReference>
<comment type="caution">
    <text evidence="4">The sequence shown here is derived from an EMBL/GenBank/DDBJ whole genome shotgun (WGS) entry which is preliminary data.</text>
</comment>
<evidence type="ECO:0000256" key="1">
    <source>
        <dbReference type="ARBA" id="ARBA00038357"/>
    </source>
</evidence>
<dbReference type="PANTHER" id="PTHR10281">
    <property type="entry name" value="MEMBRANE-ASSOCIATED PROGESTERONE RECEPTOR COMPONENT-RELATED"/>
    <property type="match status" value="1"/>
</dbReference>
<comment type="similarity">
    <text evidence="1">Belongs to the cytochrome b5 family. MAPR subfamily.</text>
</comment>
<organism evidence="4 5">
    <name type="scientific">Venustampulla echinocandica</name>
    <dbReference type="NCBI Taxonomy" id="2656787"/>
    <lineage>
        <taxon>Eukaryota</taxon>
        <taxon>Fungi</taxon>
        <taxon>Dikarya</taxon>
        <taxon>Ascomycota</taxon>
        <taxon>Pezizomycotina</taxon>
        <taxon>Leotiomycetes</taxon>
        <taxon>Helotiales</taxon>
        <taxon>Pleuroascaceae</taxon>
        <taxon>Venustampulla</taxon>
    </lineage>
</organism>
<sequence length="257" mass="28692">MADSEVRKRSNVKSKEASSDSDSDTAGKPVPASVIRKEDNERISKLDILRSLVFVLLVSSAVSYFVTRESFVWNVERPVWSRPEAIKAWIQGPKQYTEDALAAYDGTDPDLPILLALNGTVYDVSKGRRHYGPGGGYQYFSGADASRSFITGCFKEDRTGDLRGVELAFLPRDNPEVDALYTQAELEKLKEEEVKLAKKQAYDALKHWVDFFEQSPKYPKVGTLKREPGWDTKGPVPTLCKHAEESRPSSRAKPSGT</sequence>
<gene>
    <name evidence="4" type="ORF">BP5553_07377</name>
</gene>
<name>A0A370TJC0_9HELO</name>
<dbReference type="FunFam" id="3.10.120.10:FF:000018">
    <property type="entry name" value="Heme/steroid binding domain protein, putative"/>
    <property type="match status" value="1"/>
</dbReference>
<evidence type="ECO:0000313" key="5">
    <source>
        <dbReference type="Proteomes" id="UP000254866"/>
    </source>
</evidence>
<dbReference type="SMART" id="SM01117">
    <property type="entry name" value="Cyt-b5"/>
    <property type="match status" value="1"/>
</dbReference>
<dbReference type="AlphaFoldDB" id="A0A370TJC0"/>
<feature type="region of interest" description="Disordered" evidence="2">
    <location>
        <begin position="222"/>
        <end position="257"/>
    </location>
</feature>
<dbReference type="GO" id="GO:0012505">
    <property type="term" value="C:endomembrane system"/>
    <property type="evidence" value="ECO:0007669"/>
    <property type="project" value="TreeGrafter"/>
</dbReference>
<dbReference type="PANTHER" id="PTHR10281:SF76">
    <property type="entry name" value="CALCUTTA CUP-RELATED"/>
    <property type="match status" value="1"/>
</dbReference>
<feature type="region of interest" description="Disordered" evidence="2">
    <location>
        <begin position="1"/>
        <end position="33"/>
    </location>
</feature>
<dbReference type="OrthoDB" id="10257697at2759"/>
<keyword evidence="5" id="KW-1185">Reference proteome</keyword>
<dbReference type="EMBL" id="NPIC01000006">
    <property type="protein sequence ID" value="RDL35446.1"/>
    <property type="molecule type" value="Genomic_DNA"/>
</dbReference>